<keyword evidence="9" id="KW-1185">Reference proteome</keyword>
<dbReference type="AlphaFoldDB" id="A0A1G8FM61"/>
<evidence type="ECO:0000259" key="7">
    <source>
        <dbReference type="PROSITE" id="PS51471"/>
    </source>
</evidence>
<dbReference type="PANTHER" id="PTHR12907">
    <property type="entry name" value="EGL NINE HOMOLOG-RELATED"/>
    <property type="match status" value="1"/>
</dbReference>
<evidence type="ECO:0000256" key="2">
    <source>
        <dbReference type="ARBA" id="ARBA00022723"/>
    </source>
</evidence>
<keyword evidence="3" id="KW-0847">Vitamin C</keyword>
<name>A0A1G8FM61_9FLAO</name>
<dbReference type="RefSeq" id="WP_090409650.1">
    <property type="nucleotide sequence ID" value="NZ_FNDQ01000017.1"/>
</dbReference>
<keyword evidence="6" id="KW-0408">Iron</keyword>
<evidence type="ECO:0000256" key="5">
    <source>
        <dbReference type="ARBA" id="ARBA00023002"/>
    </source>
</evidence>
<feature type="domain" description="Fe2OG dioxygenase" evidence="7">
    <location>
        <begin position="102"/>
        <end position="207"/>
    </location>
</feature>
<dbReference type="GO" id="GO:0008198">
    <property type="term" value="F:ferrous iron binding"/>
    <property type="evidence" value="ECO:0007669"/>
    <property type="project" value="TreeGrafter"/>
</dbReference>
<dbReference type="InterPro" id="IPR006620">
    <property type="entry name" value="Pro_4_hyd_alph"/>
</dbReference>
<proteinExistence type="predicted"/>
<keyword evidence="2" id="KW-0479">Metal-binding</keyword>
<dbReference type="SMART" id="SM00702">
    <property type="entry name" value="P4Hc"/>
    <property type="match status" value="1"/>
</dbReference>
<dbReference type="PANTHER" id="PTHR12907:SF26">
    <property type="entry name" value="HIF PROLYL HYDROXYLASE, ISOFORM C"/>
    <property type="match status" value="1"/>
</dbReference>
<sequence length="208" mass="24622">MGDFEVNPFYELIIDDLVNRKYSVIDCFFSEEEINLLRANLFLKQDLENFKKAAIGQASEEQIVEEIRGDSILWLDEKKPDEVEKMYFDKVNNFIEYINRTCYLGIQEGEFHYACYPKGTFYKRHLDVFHSDTRRTLSVVLYLNEQDWTPANGGELALYLQNEDGTEREEIVQPLPGRLVVFDSKYIEHEVKMVNYPRYSITGWLKTR</sequence>
<keyword evidence="5" id="KW-0560">Oxidoreductase</keyword>
<evidence type="ECO:0000313" key="9">
    <source>
        <dbReference type="Proteomes" id="UP000243588"/>
    </source>
</evidence>
<organism evidence="8 9">
    <name type="scientific">Myroides phaeus</name>
    <dbReference type="NCBI Taxonomy" id="702745"/>
    <lineage>
        <taxon>Bacteria</taxon>
        <taxon>Pseudomonadati</taxon>
        <taxon>Bacteroidota</taxon>
        <taxon>Flavobacteriia</taxon>
        <taxon>Flavobacteriales</taxon>
        <taxon>Flavobacteriaceae</taxon>
        <taxon>Myroides</taxon>
    </lineage>
</organism>
<evidence type="ECO:0000256" key="1">
    <source>
        <dbReference type="ARBA" id="ARBA00001961"/>
    </source>
</evidence>
<dbReference type="InterPro" id="IPR051559">
    <property type="entry name" value="HIF_prolyl_hydroxylases"/>
</dbReference>
<dbReference type="GO" id="GO:0031418">
    <property type="term" value="F:L-ascorbic acid binding"/>
    <property type="evidence" value="ECO:0007669"/>
    <property type="project" value="UniProtKB-KW"/>
</dbReference>
<dbReference type="GO" id="GO:0031543">
    <property type="term" value="F:peptidyl-proline dioxygenase activity"/>
    <property type="evidence" value="ECO:0007669"/>
    <property type="project" value="TreeGrafter"/>
</dbReference>
<comment type="cofactor">
    <cofactor evidence="1">
        <name>L-ascorbate</name>
        <dbReference type="ChEBI" id="CHEBI:38290"/>
    </cofactor>
</comment>
<keyword evidence="4" id="KW-0223">Dioxygenase</keyword>
<dbReference type="Gene3D" id="2.60.120.620">
    <property type="entry name" value="q2cbj1_9rhob like domain"/>
    <property type="match status" value="1"/>
</dbReference>
<dbReference type="InterPro" id="IPR005123">
    <property type="entry name" value="Oxoglu/Fe-dep_dioxygenase_dom"/>
</dbReference>
<gene>
    <name evidence="8" type="ORF">SAMN05421818_11771</name>
</gene>
<evidence type="ECO:0000313" key="8">
    <source>
        <dbReference type="EMBL" id="SDH83240.1"/>
    </source>
</evidence>
<dbReference type="GO" id="GO:0071456">
    <property type="term" value="P:cellular response to hypoxia"/>
    <property type="evidence" value="ECO:0007669"/>
    <property type="project" value="TreeGrafter"/>
</dbReference>
<dbReference type="Proteomes" id="UP000243588">
    <property type="component" value="Unassembled WGS sequence"/>
</dbReference>
<accession>A0A1G8FM61</accession>
<dbReference type="Pfam" id="PF13640">
    <property type="entry name" value="2OG-FeII_Oxy_3"/>
    <property type="match status" value="1"/>
</dbReference>
<dbReference type="EMBL" id="FNDQ01000017">
    <property type="protein sequence ID" value="SDH83240.1"/>
    <property type="molecule type" value="Genomic_DNA"/>
</dbReference>
<reference evidence="9" key="1">
    <citation type="submission" date="2016-10" db="EMBL/GenBank/DDBJ databases">
        <authorList>
            <person name="Varghese N."/>
            <person name="Submissions S."/>
        </authorList>
    </citation>
    <scope>NUCLEOTIDE SEQUENCE [LARGE SCALE GENOMIC DNA]</scope>
    <source>
        <strain evidence="9">DSM 23313</strain>
    </source>
</reference>
<dbReference type="InterPro" id="IPR044862">
    <property type="entry name" value="Pro_4_hyd_alph_FE2OG_OXY"/>
</dbReference>
<evidence type="ECO:0000256" key="4">
    <source>
        <dbReference type="ARBA" id="ARBA00022964"/>
    </source>
</evidence>
<dbReference type="STRING" id="702745.SAMN05421818_11771"/>
<protein>
    <submittedName>
        <fullName evidence="8">SM-20-related protein</fullName>
    </submittedName>
</protein>
<dbReference type="PROSITE" id="PS51471">
    <property type="entry name" value="FE2OG_OXY"/>
    <property type="match status" value="1"/>
</dbReference>
<evidence type="ECO:0000256" key="6">
    <source>
        <dbReference type="ARBA" id="ARBA00023004"/>
    </source>
</evidence>
<evidence type="ECO:0000256" key="3">
    <source>
        <dbReference type="ARBA" id="ARBA00022896"/>
    </source>
</evidence>